<organism evidence="1">
    <name type="scientific">Arundo donax</name>
    <name type="common">Giant reed</name>
    <name type="synonym">Donax arundinaceus</name>
    <dbReference type="NCBI Taxonomy" id="35708"/>
    <lineage>
        <taxon>Eukaryota</taxon>
        <taxon>Viridiplantae</taxon>
        <taxon>Streptophyta</taxon>
        <taxon>Embryophyta</taxon>
        <taxon>Tracheophyta</taxon>
        <taxon>Spermatophyta</taxon>
        <taxon>Magnoliopsida</taxon>
        <taxon>Liliopsida</taxon>
        <taxon>Poales</taxon>
        <taxon>Poaceae</taxon>
        <taxon>PACMAD clade</taxon>
        <taxon>Arundinoideae</taxon>
        <taxon>Arundineae</taxon>
        <taxon>Arundo</taxon>
    </lineage>
</organism>
<evidence type="ECO:0000313" key="1">
    <source>
        <dbReference type="EMBL" id="JAD89053.1"/>
    </source>
</evidence>
<accession>A0A0A9DQT4</accession>
<dbReference type="AlphaFoldDB" id="A0A0A9DQT4"/>
<name>A0A0A9DQT4_ARUDO</name>
<proteinExistence type="predicted"/>
<sequence length="18" mass="1937">MGSCAVRCSTNSVQFIHP</sequence>
<reference evidence="1" key="1">
    <citation type="submission" date="2014-09" db="EMBL/GenBank/DDBJ databases">
        <authorList>
            <person name="Magalhaes I.L.F."/>
            <person name="Oliveira U."/>
            <person name="Santos F.R."/>
            <person name="Vidigal T.H.D.A."/>
            <person name="Brescovit A.D."/>
            <person name="Santos A.J."/>
        </authorList>
    </citation>
    <scope>NUCLEOTIDE SEQUENCE</scope>
    <source>
        <tissue evidence="1">Shoot tissue taken approximately 20 cm above the soil surface</tissue>
    </source>
</reference>
<protein>
    <submittedName>
        <fullName evidence="1">Uncharacterized protein</fullName>
    </submittedName>
</protein>
<reference evidence="1" key="2">
    <citation type="journal article" date="2015" name="Data Brief">
        <title>Shoot transcriptome of the giant reed, Arundo donax.</title>
        <authorList>
            <person name="Barrero R.A."/>
            <person name="Guerrero F.D."/>
            <person name="Moolhuijzen P."/>
            <person name="Goolsby J.A."/>
            <person name="Tidwell J."/>
            <person name="Bellgard S.E."/>
            <person name="Bellgard M.I."/>
        </authorList>
    </citation>
    <scope>NUCLEOTIDE SEQUENCE</scope>
    <source>
        <tissue evidence="1">Shoot tissue taken approximately 20 cm above the soil surface</tissue>
    </source>
</reference>
<dbReference type="EMBL" id="GBRH01208842">
    <property type="protein sequence ID" value="JAD89053.1"/>
    <property type="molecule type" value="Transcribed_RNA"/>
</dbReference>